<dbReference type="EMBL" id="CAADFC020000016">
    <property type="protein sequence ID" value="VIO72725.1"/>
    <property type="molecule type" value="Genomic_DNA"/>
</dbReference>
<dbReference type="SUPFAM" id="SSF53041">
    <property type="entry name" value="Resolvase-like"/>
    <property type="match status" value="1"/>
</dbReference>
<dbReference type="InterPro" id="IPR038109">
    <property type="entry name" value="DNA_bind_recomb_sf"/>
</dbReference>
<dbReference type="Gene3D" id="3.40.50.1390">
    <property type="entry name" value="Resolvase, N-terminal catalytic domain"/>
    <property type="match status" value="1"/>
</dbReference>
<accession>A0A508TB77</accession>
<keyword evidence="3" id="KW-1185">Reference proteome</keyword>
<gene>
    <name evidence="2" type="ORF">CI1B_43710</name>
</gene>
<dbReference type="AlphaFoldDB" id="A0A508TB77"/>
<sequence length="523" mass="59920">MANALTVRREHLPTSDRARRPAQYVRMSTERQRYSVQNQAAVIAAYAHAHGLKIVRTYADEGESGLQIKNRAGIQQLIKDITTGQADYKHLLIYDVSRWGRFQDTDESAHYEFICKRAGVKIAYCAEQFENDGSMLSSIVKNLKRVMAAEYSRELGVKIHAGQCQLVRLGFSHGGPKPYGIQRLLVDKDSNPKGSLDDGENKNLVTDRVKLHPGTPQQIAIVNWIFQQCLHKKKDAEIARELNAAGVPNSKGRRWNEKSITRILHHEVYVGNLVYNRQSSRLKTPRISNPPELWVRNDGCIDPIIDIETFQRVQQLTCDRHIRISEEEMLTRLRRALQKNGRLSAAIVNATRGLPHMSTYINHFGSLRNAYRLIGYAGDRDYSFSDNRQLWDQTRHDLVKIVAARLERSGKRVRIAPKNDLLRVEGKDDVWFRVARSEANTNVMTRYYIRDMPKTSDRWLVVIRLTDDNKSVRDYVLAPTTGLIDPSRACGPRFTDYARKRLGFHTFKTPDALAKGIHRRLIA</sequence>
<dbReference type="InterPro" id="IPR036162">
    <property type="entry name" value="Resolvase-like_N_sf"/>
</dbReference>
<dbReference type="InterPro" id="IPR006119">
    <property type="entry name" value="Resolv_N"/>
</dbReference>
<protein>
    <recommendedName>
        <fullName evidence="1">Recombinase domain-containing protein</fullName>
    </recommendedName>
</protein>
<evidence type="ECO:0000313" key="3">
    <source>
        <dbReference type="Proteomes" id="UP000328092"/>
    </source>
</evidence>
<dbReference type="FunFam" id="3.40.50.1390:FF:000008">
    <property type="entry name" value="DNA recombinase"/>
    <property type="match status" value="1"/>
</dbReference>
<dbReference type="Proteomes" id="UP000328092">
    <property type="component" value="Unassembled WGS sequence"/>
</dbReference>
<dbReference type="InterPro" id="IPR011109">
    <property type="entry name" value="DNA_bind_recombinase_dom"/>
</dbReference>
<dbReference type="GO" id="GO:0003677">
    <property type="term" value="F:DNA binding"/>
    <property type="evidence" value="ECO:0007669"/>
    <property type="project" value="InterPro"/>
</dbReference>
<dbReference type="PANTHER" id="PTHR30461">
    <property type="entry name" value="DNA-INVERTASE FROM LAMBDOID PROPHAGE"/>
    <property type="match status" value="1"/>
</dbReference>
<reference evidence="2" key="1">
    <citation type="submission" date="2019-02" db="EMBL/GenBank/DDBJ databases">
        <authorList>
            <person name="Pothier F.J."/>
        </authorList>
    </citation>
    <scope>NUCLEOTIDE SEQUENCE</scope>
    <source>
        <strain evidence="2">CI-1B</strain>
    </source>
</reference>
<dbReference type="Pfam" id="PF00239">
    <property type="entry name" value="Resolvase"/>
    <property type="match status" value="1"/>
</dbReference>
<name>A0A508TB77_9BRAD</name>
<dbReference type="GO" id="GO:0000150">
    <property type="term" value="F:DNA strand exchange activity"/>
    <property type="evidence" value="ECO:0007669"/>
    <property type="project" value="InterPro"/>
</dbReference>
<dbReference type="PROSITE" id="PS51737">
    <property type="entry name" value="RECOMBINASE_DNA_BIND"/>
    <property type="match status" value="1"/>
</dbReference>
<dbReference type="Gene3D" id="3.90.1750.20">
    <property type="entry name" value="Putative Large Serine Recombinase, Chain B, Domain 2"/>
    <property type="match status" value="1"/>
</dbReference>
<dbReference type="InterPro" id="IPR050639">
    <property type="entry name" value="SSR_resolvase"/>
</dbReference>
<dbReference type="Pfam" id="PF07508">
    <property type="entry name" value="Recombinase"/>
    <property type="match status" value="1"/>
</dbReference>
<dbReference type="PANTHER" id="PTHR30461:SF23">
    <property type="entry name" value="DNA RECOMBINASE-RELATED"/>
    <property type="match status" value="1"/>
</dbReference>
<dbReference type="OrthoDB" id="7735915at2"/>
<dbReference type="CDD" id="cd00338">
    <property type="entry name" value="Ser_Recombinase"/>
    <property type="match status" value="1"/>
</dbReference>
<comment type="caution">
    <text evidence="2">The sequence shown here is derived from an EMBL/GenBank/DDBJ whole genome shotgun (WGS) entry which is preliminary data.</text>
</comment>
<evidence type="ECO:0000259" key="1">
    <source>
        <dbReference type="PROSITE" id="PS51737"/>
    </source>
</evidence>
<feature type="domain" description="Recombinase" evidence="1">
    <location>
        <begin position="192"/>
        <end position="323"/>
    </location>
</feature>
<dbReference type="RefSeq" id="WP_139861558.1">
    <property type="nucleotide sequence ID" value="NZ_CAADFC020000016.1"/>
</dbReference>
<organism evidence="2 3">
    <name type="scientific">Bradyrhizobium ivorense</name>
    <dbReference type="NCBI Taxonomy" id="2511166"/>
    <lineage>
        <taxon>Bacteria</taxon>
        <taxon>Pseudomonadati</taxon>
        <taxon>Pseudomonadota</taxon>
        <taxon>Alphaproteobacteria</taxon>
        <taxon>Hyphomicrobiales</taxon>
        <taxon>Nitrobacteraceae</taxon>
        <taxon>Bradyrhizobium</taxon>
    </lineage>
</organism>
<dbReference type="SMART" id="SM00857">
    <property type="entry name" value="Resolvase"/>
    <property type="match status" value="1"/>
</dbReference>
<evidence type="ECO:0000313" key="2">
    <source>
        <dbReference type="EMBL" id="VIO72725.1"/>
    </source>
</evidence>
<proteinExistence type="predicted"/>